<accession>A0A9W8MMS2</accession>
<organism evidence="1 2">
    <name type="scientific">Candolleomyces eurysporus</name>
    <dbReference type="NCBI Taxonomy" id="2828524"/>
    <lineage>
        <taxon>Eukaryota</taxon>
        <taxon>Fungi</taxon>
        <taxon>Dikarya</taxon>
        <taxon>Basidiomycota</taxon>
        <taxon>Agaricomycotina</taxon>
        <taxon>Agaricomycetes</taxon>
        <taxon>Agaricomycetidae</taxon>
        <taxon>Agaricales</taxon>
        <taxon>Agaricineae</taxon>
        <taxon>Psathyrellaceae</taxon>
        <taxon>Candolleomyces</taxon>
    </lineage>
</organism>
<comment type="caution">
    <text evidence="1">The sequence shown here is derived from an EMBL/GenBank/DDBJ whole genome shotgun (WGS) entry which is preliminary data.</text>
</comment>
<proteinExistence type="predicted"/>
<reference evidence="1" key="1">
    <citation type="submission" date="2022-06" db="EMBL/GenBank/DDBJ databases">
        <title>Genome Sequence of Candolleomyces eurysporus.</title>
        <authorList>
            <person name="Buettner E."/>
        </authorList>
    </citation>
    <scope>NUCLEOTIDE SEQUENCE</scope>
    <source>
        <strain evidence="1">VTCC 930004</strain>
    </source>
</reference>
<name>A0A9W8MMS2_9AGAR</name>
<feature type="non-terminal residue" evidence="1">
    <location>
        <position position="142"/>
    </location>
</feature>
<evidence type="ECO:0000313" key="1">
    <source>
        <dbReference type="EMBL" id="KAJ2936396.1"/>
    </source>
</evidence>
<dbReference type="OrthoDB" id="186626at2759"/>
<protein>
    <submittedName>
        <fullName evidence="1">Uncharacterized protein</fullName>
    </submittedName>
</protein>
<keyword evidence="2" id="KW-1185">Reference proteome</keyword>
<dbReference type="EMBL" id="JANBPK010000077">
    <property type="protein sequence ID" value="KAJ2936396.1"/>
    <property type="molecule type" value="Genomic_DNA"/>
</dbReference>
<dbReference type="Proteomes" id="UP001140091">
    <property type="component" value="Unassembled WGS sequence"/>
</dbReference>
<dbReference type="Gene3D" id="3.40.50.20">
    <property type="match status" value="1"/>
</dbReference>
<gene>
    <name evidence="1" type="ORF">H1R20_g698</name>
</gene>
<evidence type="ECO:0000313" key="2">
    <source>
        <dbReference type="Proteomes" id="UP001140091"/>
    </source>
</evidence>
<dbReference type="AlphaFoldDB" id="A0A9W8MMS2"/>
<sequence>MRSRQPRAEHPFNILLSNGRFPVSLDLARQFRLAGHRVYVVGEDPMHYHVCKFSKDVKHSYRVPVPRENPDGYVEGIMRAIQDANIDIVIPMHEEIFYLAEASQTNPELPLHPPDNTASPPRVLAQVSVSSPHLAQIHVLPF</sequence>